<dbReference type="AlphaFoldDB" id="A0A5D0NUX6"/>
<dbReference type="Proteomes" id="UP000323380">
    <property type="component" value="Unassembled WGS sequence"/>
</dbReference>
<dbReference type="Gene3D" id="1.10.12.10">
    <property type="entry name" value="Lyase 2-enoyl-coa Hydratase, Chain A, domain 2"/>
    <property type="match status" value="1"/>
</dbReference>
<dbReference type="Pfam" id="PF00378">
    <property type="entry name" value="ECH_1"/>
    <property type="match status" value="1"/>
</dbReference>
<comment type="similarity">
    <text evidence="1 2">Belongs to the enoyl-CoA hydratase/isomerase family.</text>
</comment>
<sequence>MTPSESVFVARDGATATLTLNRPSRKNALDDRGWRLLRGALDDLAADDAVRAVVVTGAGGDFCAGADLGGGPREEHPVARMRRIGAIAAVLAELPKPVIAKVEGVAAGAGWNLALACDLVVAAESARFSQIFARRGLSLDFGGSWFLPRLVGLQQAKRLALLAEPIGAAEAHDLGLVTWVKPPDELAGFVTELAQRLAALPPVALAQTKALLHQGADGTLREAIGNEANAQAVNLATEDAPAAFRAFLDKTAPPAYTGRWALR</sequence>
<proteinExistence type="inferred from homology"/>
<dbReference type="PANTHER" id="PTHR43802:SF1">
    <property type="entry name" value="IP11341P-RELATED"/>
    <property type="match status" value="1"/>
</dbReference>
<dbReference type="InterPro" id="IPR001753">
    <property type="entry name" value="Enoyl-CoA_hydra/iso"/>
</dbReference>
<dbReference type="Gene3D" id="3.90.226.10">
    <property type="entry name" value="2-enoyl-CoA Hydratase, Chain A, domain 1"/>
    <property type="match status" value="1"/>
</dbReference>
<dbReference type="EMBL" id="VSFG01000001">
    <property type="protein sequence ID" value="TYB48207.1"/>
    <property type="molecule type" value="Genomic_DNA"/>
</dbReference>
<dbReference type="InterPro" id="IPR014748">
    <property type="entry name" value="Enoyl-CoA_hydra_C"/>
</dbReference>
<keyword evidence="4" id="KW-1185">Reference proteome</keyword>
<organism evidence="3 4">
    <name type="scientific">Actinomadura chibensis</name>
    <dbReference type="NCBI Taxonomy" id="392828"/>
    <lineage>
        <taxon>Bacteria</taxon>
        <taxon>Bacillati</taxon>
        <taxon>Actinomycetota</taxon>
        <taxon>Actinomycetes</taxon>
        <taxon>Streptosporangiales</taxon>
        <taxon>Thermomonosporaceae</taxon>
        <taxon>Actinomadura</taxon>
    </lineage>
</organism>
<protein>
    <submittedName>
        <fullName evidence="3">Enoyl-CoA hydratase</fullName>
    </submittedName>
</protein>
<dbReference type="STRING" id="1220554.GCA_001552135_04201"/>
<gene>
    <name evidence="3" type="ORF">FXF69_03020</name>
</gene>
<reference evidence="3 4" key="1">
    <citation type="submission" date="2019-08" db="EMBL/GenBank/DDBJ databases">
        <title>Actinomadura sp. nov. CYP1-5 isolated from mountain soil.</title>
        <authorList>
            <person name="Songsumanus A."/>
            <person name="Kuncharoen N."/>
            <person name="Kudo T."/>
            <person name="Yuki M."/>
            <person name="Igarashi Y."/>
            <person name="Tanasupawat S."/>
        </authorList>
    </citation>
    <scope>NUCLEOTIDE SEQUENCE [LARGE SCALE GENOMIC DNA]</scope>
    <source>
        <strain evidence="3 4">JCM 14158</strain>
    </source>
</reference>
<dbReference type="CDD" id="cd06558">
    <property type="entry name" value="crotonase-like"/>
    <property type="match status" value="1"/>
</dbReference>
<evidence type="ECO:0000256" key="1">
    <source>
        <dbReference type="ARBA" id="ARBA00005254"/>
    </source>
</evidence>
<dbReference type="PROSITE" id="PS00166">
    <property type="entry name" value="ENOYL_COA_HYDRATASE"/>
    <property type="match status" value="1"/>
</dbReference>
<dbReference type="InterPro" id="IPR029045">
    <property type="entry name" value="ClpP/crotonase-like_dom_sf"/>
</dbReference>
<accession>A0A5D0NUX6</accession>
<dbReference type="GO" id="GO:0003824">
    <property type="term" value="F:catalytic activity"/>
    <property type="evidence" value="ECO:0007669"/>
    <property type="project" value="InterPro"/>
</dbReference>
<dbReference type="PANTHER" id="PTHR43802">
    <property type="entry name" value="ENOYL-COA HYDRATASE"/>
    <property type="match status" value="1"/>
</dbReference>
<name>A0A5D0NUX6_9ACTN</name>
<evidence type="ECO:0000313" key="3">
    <source>
        <dbReference type="EMBL" id="TYB48207.1"/>
    </source>
</evidence>
<dbReference type="InterPro" id="IPR018376">
    <property type="entry name" value="Enoyl-CoA_hyd/isom_CS"/>
</dbReference>
<dbReference type="RefSeq" id="WP_067893703.1">
    <property type="nucleotide sequence ID" value="NZ_VSFG01000001.1"/>
</dbReference>
<evidence type="ECO:0000313" key="4">
    <source>
        <dbReference type="Proteomes" id="UP000323380"/>
    </source>
</evidence>
<comment type="caution">
    <text evidence="3">The sequence shown here is derived from an EMBL/GenBank/DDBJ whole genome shotgun (WGS) entry which is preliminary data.</text>
</comment>
<dbReference type="SUPFAM" id="SSF52096">
    <property type="entry name" value="ClpP/crotonase"/>
    <property type="match status" value="1"/>
</dbReference>
<evidence type="ECO:0000256" key="2">
    <source>
        <dbReference type="RuleBase" id="RU003707"/>
    </source>
</evidence>